<dbReference type="GO" id="GO:0002098">
    <property type="term" value="P:tRNA wobble uridine modification"/>
    <property type="evidence" value="ECO:0007669"/>
    <property type="project" value="InterPro"/>
</dbReference>
<gene>
    <name evidence="3" type="ORF">GSTUAT00007109001</name>
</gene>
<dbReference type="PANTHER" id="PTHR16184:SF6">
    <property type="entry name" value="ELONGATOR COMPLEX PROTEIN 6"/>
    <property type="match status" value="1"/>
</dbReference>
<dbReference type="InterPro" id="IPR018627">
    <property type="entry name" value="ELP6"/>
</dbReference>
<keyword evidence="4" id="KW-1185">Reference proteome</keyword>
<evidence type="ECO:0000256" key="2">
    <source>
        <dbReference type="ARBA" id="ARBA00008837"/>
    </source>
</evidence>
<dbReference type="UniPathway" id="UPA00988"/>
<name>A0A292PNX9_9PEZI</name>
<organism evidence="3 4">
    <name type="scientific">Tuber aestivum</name>
    <name type="common">summer truffle</name>
    <dbReference type="NCBI Taxonomy" id="59557"/>
    <lineage>
        <taxon>Eukaryota</taxon>
        <taxon>Fungi</taxon>
        <taxon>Dikarya</taxon>
        <taxon>Ascomycota</taxon>
        <taxon>Pezizomycotina</taxon>
        <taxon>Pezizomycetes</taxon>
        <taxon>Pezizales</taxon>
        <taxon>Tuberaceae</taxon>
        <taxon>Tuber</taxon>
    </lineage>
</organism>
<evidence type="ECO:0000313" key="3">
    <source>
        <dbReference type="EMBL" id="CUS08824.1"/>
    </source>
</evidence>
<proteinExistence type="inferred from homology"/>
<protein>
    <recommendedName>
        <fullName evidence="5">Elongator complex protein 6</fullName>
    </recommendedName>
</protein>
<dbReference type="EMBL" id="LN891112">
    <property type="protein sequence ID" value="CUS08824.1"/>
    <property type="molecule type" value="Genomic_DNA"/>
</dbReference>
<dbReference type="Proteomes" id="UP001412239">
    <property type="component" value="Unassembled WGS sequence"/>
</dbReference>
<reference evidence="3" key="1">
    <citation type="submission" date="2015-10" db="EMBL/GenBank/DDBJ databases">
        <authorList>
            <person name="Regsiter A."/>
            <person name="william w."/>
        </authorList>
    </citation>
    <scope>NUCLEOTIDE SEQUENCE</scope>
    <source>
        <strain evidence="3">Montdore</strain>
    </source>
</reference>
<evidence type="ECO:0000313" key="4">
    <source>
        <dbReference type="Proteomes" id="UP001412239"/>
    </source>
</evidence>
<dbReference type="GO" id="GO:0033588">
    <property type="term" value="C:elongator holoenzyme complex"/>
    <property type="evidence" value="ECO:0007669"/>
    <property type="project" value="InterPro"/>
</dbReference>
<dbReference type="InterPro" id="IPR027417">
    <property type="entry name" value="P-loop_NTPase"/>
</dbReference>
<comment type="similarity">
    <text evidence="2">Belongs to the ELP6 family.</text>
</comment>
<dbReference type="CDD" id="cd19495">
    <property type="entry name" value="Elp6"/>
    <property type="match status" value="1"/>
</dbReference>
<sequence length="263" mass="28213">MPSASVLTPYLTRPNRTHTLTLLTSLLSSPSTWLTHSLLTRHIDDDPNAPILLLSLTHERAFHSDGLRKLGVPLQHLDRSGKYTFLGIADLPLMGGGAVSDVVLGAVESARAAGDGRGLLVVIESPDILLQTGGGSYSGVMDLVLRVLEVVMPRPASYYLLPHRLTYPTCRMSEHTIVSVNVDEALMRDEEHAAFVIGLGHVARRVFGLRGLETGVARDVSGVLRITTGGAEEGDVDGGKEVLYFVGDGGGVEVFERGEVRGR</sequence>
<evidence type="ECO:0008006" key="5">
    <source>
        <dbReference type="Google" id="ProtNLM"/>
    </source>
</evidence>
<accession>A0A292PNX9</accession>
<dbReference type="Gene3D" id="3.40.50.300">
    <property type="entry name" value="P-loop containing nucleotide triphosphate hydrolases"/>
    <property type="match status" value="1"/>
</dbReference>
<evidence type="ECO:0000256" key="1">
    <source>
        <dbReference type="ARBA" id="ARBA00005043"/>
    </source>
</evidence>
<dbReference type="PANTHER" id="PTHR16184">
    <property type="entry name" value="ELONGATOR COMPLEX PROTEIN 6"/>
    <property type="match status" value="1"/>
</dbReference>
<comment type="pathway">
    <text evidence="1">tRNA modification; 5-methoxycarbonylmethyl-2-thiouridine-tRNA biosynthesis.</text>
</comment>
<dbReference type="AlphaFoldDB" id="A0A292PNX9"/>